<accession>A0A2P2PPH9</accession>
<evidence type="ECO:0000313" key="1">
    <source>
        <dbReference type="EMBL" id="MBX56647.1"/>
    </source>
</evidence>
<reference evidence="1" key="1">
    <citation type="submission" date="2018-02" db="EMBL/GenBank/DDBJ databases">
        <title>Rhizophora mucronata_Transcriptome.</title>
        <authorList>
            <person name="Meera S.P."/>
            <person name="Sreeshan A."/>
            <person name="Augustine A."/>
        </authorList>
    </citation>
    <scope>NUCLEOTIDE SEQUENCE</scope>
    <source>
        <tissue evidence="1">Leaf</tissue>
    </source>
</reference>
<dbReference type="AlphaFoldDB" id="A0A2P2PPH9"/>
<dbReference type="EMBL" id="GGEC01076163">
    <property type="protein sequence ID" value="MBX56647.1"/>
    <property type="molecule type" value="Transcribed_RNA"/>
</dbReference>
<name>A0A2P2PPH9_RHIMU</name>
<sequence>MLVMGRRCLMVSIFGKEPLPTPLWKMEMQMEMELEAQKLRICYWRNFGMI</sequence>
<protein>
    <submittedName>
        <fullName evidence="1">Uncharacterized protein MANES_03G127100</fullName>
    </submittedName>
</protein>
<organism evidence="1">
    <name type="scientific">Rhizophora mucronata</name>
    <name type="common">Asiatic mangrove</name>
    <dbReference type="NCBI Taxonomy" id="61149"/>
    <lineage>
        <taxon>Eukaryota</taxon>
        <taxon>Viridiplantae</taxon>
        <taxon>Streptophyta</taxon>
        <taxon>Embryophyta</taxon>
        <taxon>Tracheophyta</taxon>
        <taxon>Spermatophyta</taxon>
        <taxon>Magnoliopsida</taxon>
        <taxon>eudicotyledons</taxon>
        <taxon>Gunneridae</taxon>
        <taxon>Pentapetalae</taxon>
        <taxon>rosids</taxon>
        <taxon>fabids</taxon>
        <taxon>Malpighiales</taxon>
        <taxon>Rhizophoraceae</taxon>
        <taxon>Rhizophora</taxon>
    </lineage>
</organism>
<proteinExistence type="predicted"/>